<dbReference type="Gene3D" id="1.10.287.470">
    <property type="entry name" value="Helix hairpin bin"/>
    <property type="match status" value="1"/>
</dbReference>
<dbReference type="InterPro" id="IPR058647">
    <property type="entry name" value="BSH_CzcB-like"/>
</dbReference>
<dbReference type="SUPFAM" id="SSF111369">
    <property type="entry name" value="HlyD-like secretion proteins"/>
    <property type="match status" value="1"/>
</dbReference>
<gene>
    <name evidence="4" type="ORF">DFR31_0066</name>
</gene>
<dbReference type="PANTHER" id="PTHR30469">
    <property type="entry name" value="MULTIDRUG RESISTANCE PROTEIN MDTA"/>
    <property type="match status" value="1"/>
</dbReference>
<dbReference type="Pfam" id="PF25973">
    <property type="entry name" value="BSH_CzcB"/>
    <property type="match status" value="1"/>
</dbReference>
<evidence type="ECO:0000256" key="2">
    <source>
        <dbReference type="SAM" id="Phobius"/>
    </source>
</evidence>
<evidence type="ECO:0000259" key="3">
    <source>
        <dbReference type="Pfam" id="PF25973"/>
    </source>
</evidence>
<dbReference type="GO" id="GO:1990281">
    <property type="term" value="C:efflux pump complex"/>
    <property type="evidence" value="ECO:0007669"/>
    <property type="project" value="TreeGrafter"/>
</dbReference>
<evidence type="ECO:0000256" key="1">
    <source>
        <dbReference type="SAM" id="Coils"/>
    </source>
</evidence>
<dbReference type="EMBL" id="RCDA01000001">
    <property type="protein sequence ID" value="RLK50177.1"/>
    <property type="molecule type" value="Genomic_DNA"/>
</dbReference>
<dbReference type="Gene3D" id="2.40.30.170">
    <property type="match status" value="1"/>
</dbReference>
<feature type="domain" description="CzcB-like barrel-sandwich hybrid" evidence="3">
    <location>
        <begin position="87"/>
        <end position="270"/>
    </location>
</feature>
<dbReference type="Proteomes" id="UP000275461">
    <property type="component" value="Unassembled WGS sequence"/>
</dbReference>
<organism evidence="4 5">
    <name type="scientific">Alkalispirillum mobile</name>
    <dbReference type="NCBI Taxonomy" id="85925"/>
    <lineage>
        <taxon>Bacteria</taxon>
        <taxon>Pseudomonadati</taxon>
        <taxon>Pseudomonadota</taxon>
        <taxon>Gammaproteobacteria</taxon>
        <taxon>Chromatiales</taxon>
        <taxon>Ectothiorhodospiraceae</taxon>
        <taxon>Alkalispirillum</taxon>
    </lineage>
</organism>
<keyword evidence="2" id="KW-0812">Transmembrane</keyword>
<dbReference type="AlphaFoldDB" id="A0A498C5E6"/>
<keyword evidence="5" id="KW-1185">Reference proteome</keyword>
<keyword evidence="2" id="KW-1133">Transmembrane helix</keyword>
<name>A0A498C5E6_9GAMM</name>
<protein>
    <submittedName>
        <fullName evidence="4">Biotin/lipoyl-binding protein</fullName>
    </submittedName>
</protein>
<feature type="coiled-coil region" evidence="1">
    <location>
        <begin position="120"/>
        <end position="175"/>
    </location>
</feature>
<sequence length="435" mass="48091">MPSDRGVGHRDHKDDDRVSGNRLLKALLPPLVIAAGVALFLLLRATAPETEPQPVEEPAWAVQSVEVSPTPVPPRLRLSGYLESPRTSMLTAAVEADVASVPVREGRRVEAGDVLVELDRADLELQLREQTAEVNDLRSQRALEERQIEADRRELANERELVAIAERELNRVQRLADRDMASGSDVDARRRELEQQQMSLSGRQLAVDSAENRLEQLAARLDRAEAVRDRFARDLGRTTVRAPFTGRLSEVHVSPGDRVRPGEQLVQVYDTRALEVRAHLPAGKIGPVRRVLALEDGLSATAMVDAQSLRLELDRLSGRSERGEGGVAGLFRVVEGGEDLPLGRFVALEALLPAEPDAVVLPFEALYGTRRVYRLDDERMRAVEVERLGEAPLADGRRGMLVRSRELTAGTRVVVTQIPRAMDGLRVRDLGSEQP</sequence>
<keyword evidence="1" id="KW-0175">Coiled coil</keyword>
<dbReference type="OrthoDB" id="8524475at2"/>
<evidence type="ECO:0000313" key="4">
    <source>
        <dbReference type="EMBL" id="RLK50177.1"/>
    </source>
</evidence>
<accession>A0A498C5E6</accession>
<feature type="coiled-coil region" evidence="1">
    <location>
        <begin position="207"/>
        <end position="234"/>
    </location>
</feature>
<dbReference type="GO" id="GO:0015562">
    <property type="term" value="F:efflux transmembrane transporter activity"/>
    <property type="evidence" value="ECO:0007669"/>
    <property type="project" value="TreeGrafter"/>
</dbReference>
<reference evidence="4 5" key="1">
    <citation type="submission" date="2018-10" db="EMBL/GenBank/DDBJ databases">
        <title>Genomic Encyclopedia of Type Strains, Phase IV (KMG-IV): sequencing the most valuable type-strain genomes for metagenomic binning, comparative biology and taxonomic classification.</title>
        <authorList>
            <person name="Goeker M."/>
        </authorList>
    </citation>
    <scope>NUCLEOTIDE SEQUENCE [LARGE SCALE GENOMIC DNA]</scope>
    <source>
        <strain evidence="4 5">DSM 12769</strain>
    </source>
</reference>
<dbReference type="Gene3D" id="2.40.50.100">
    <property type="match status" value="1"/>
</dbReference>
<comment type="caution">
    <text evidence="4">The sequence shown here is derived from an EMBL/GenBank/DDBJ whole genome shotgun (WGS) entry which is preliminary data.</text>
</comment>
<evidence type="ECO:0000313" key="5">
    <source>
        <dbReference type="Proteomes" id="UP000275461"/>
    </source>
</evidence>
<proteinExistence type="predicted"/>
<dbReference type="PANTHER" id="PTHR30469:SF15">
    <property type="entry name" value="HLYD FAMILY OF SECRETION PROTEINS"/>
    <property type="match status" value="1"/>
</dbReference>
<feature type="transmembrane region" description="Helical" evidence="2">
    <location>
        <begin position="23"/>
        <end position="43"/>
    </location>
</feature>
<keyword evidence="2" id="KW-0472">Membrane</keyword>